<proteinExistence type="inferred from homology"/>
<reference evidence="8" key="1">
    <citation type="submission" date="2021-02" db="EMBL/GenBank/DDBJ databases">
        <title>PHA producing bacteria isolated from coastal sediment in Guangdong, Shenzhen.</title>
        <authorList>
            <person name="Zheng W."/>
            <person name="Yu S."/>
            <person name="Huang Y."/>
        </authorList>
    </citation>
    <scope>NUCLEOTIDE SEQUENCE</scope>
    <source>
        <strain evidence="8">TN14-10</strain>
    </source>
</reference>
<dbReference type="InterPro" id="IPR003770">
    <property type="entry name" value="MLTG-like"/>
</dbReference>
<comment type="catalytic activity">
    <reaction evidence="7">
        <text>a peptidoglycan chain = a peptidoglycan chain with N-acetyl-1,6-anhydromuramyl-[peptide] at the reducing end + a peptidoglycan chain with N-acetylglucosamine at the non-reducing end.</text>
        <dbReference type="EC" id="4.2.2.29"/>
    </reaction>
</comment>
<keyword evidence="5 7" id="KW-0456">Lyase</keyword>
<keyword evidence="9" id="KW-1185">Reference proteome</keyword>
<keyword evidence="7" id="KW-0997">Cell inner membrane</keyword>
<dbReference type="PANTHER" id="PTHR30518">
    <property type="entry name" value="ENDOLYTIC MUREIN TRANSGLYCOSYLASE"/>
    <property type="match status" value="1"/>
</dbReference>
<dbReference type="GO" id="GO:0071555">
    <property type="term" value="P:cell wall organization"/>
    <property type="evidence" value="ECO:0007669"/>
    <property type="project" value="UniProtKB-KW"/>
</dbReference>
<dbReference type="EMBL" id="JAFKCZ010000009">
    <property type="protein sequence ID" value="MBN7797722.1"/>
    <property type="molecule type" value="Genomic_DNA"/>
</dbReference>
<dbReference type="HAMAP" id="MF_02065">
    <property type="entry name" value="MltG"/>
    <property type="match status" value="1"/>
</dbReference>
<dbReference type="NCBIfam" id="TIGR00247">
    <property type="entry name" value="endolytic transglycosylase MltG"/>
    <property type="match status" value="1"/>
</dbReference>
<protein>
    <recommendedName>
        <fullName evidence="7">Endolytic murein transglycosylase</fullName>
        <ecNumber evidence="7">4.2.2.29</ecNumber>
    </recommendedName>
    <alternativeName>
        <fullName evidence="7">Peptidoglycan lytic transglycosylase</fullName>
    </alternativeName>
    <alternativeName>
        <fullName evidence="7">Peptidoglycan polymerization terminase</fullName>
    </alternativeName>
</protein>
<sequence length="341" mass="37858">MRRLLVLLLLLALLASGAALELKRRWQQPLAIAGDGLLFRVERGDSLRAIARRLAGQGVLADPGLLIAYGRLTGRDASLRHGEYRIPPGTTAEGLLRLLQRGEVVQYQVTVPEGLTLSQALALLAREETLVQRLDGAGDERLSALTADYPSPEGLFLPETYHYVRGDSDWQILRRAFVAMQRVLDEEWARRADGLPFETPYEALVLASIIERETGVPGERGEIAGVFVRRLERGMRLQTDPTVIYGLGDSFDGNLRRSHLRDESNTFNTYRHGGLPPTPIALPGRAAIHAALNPAPGDSLFFVARGDGSHEFSATLEAHERAVRKYQLRRREDYRSSPENP</sequence>
<evidence type="ECO:0000256" key="1">
    <source>
        <dbReference type="ARBA" id="ARBA00022475"/>
    </source>
</evidence>
<organism evidence="8 9">
    <name type="scientific">Parahaliea mediterranea</name>
    <dbReference type="NCBI Taxonomy" id="651086"/>
    <lineage>
        <taxon>Bacteria</taxon>
        <taxon>Pseudomonadati</taxon>
        <taxon>Pseudomonadota</taxon>
        <taxon>Gammaproteobacteria</taxon>
        <taxon>Cellvibrionales</taxon>
        <taxon>Halieaceae</taxon>
        <taxon>Parahaliea</taxon>
    </lineage>
</organism>
<evidence type="ECO:0000256" key="5">
    <source>
        <dbReference type="ARBA" id="ARBA00023239"/>
    </source>
</evidence>
<dbReference type="AlphaFoldDB" id="A0A939DHP6"/>
<evidence type="ECO:0000256" key="2">
    <source>
        <dbReference type="ARBA" id="ARBA00022692"/>
    </source>
</evidence>
<dbReference type="Proteomes" id="UP000664303">
    <property type="component" value="Unassembled WGS sequence"/>
</dbReference>
<dbReference type="GO" id="GO:0009252">
    <property type="term" value="P:peptidoglycan biosynthetic process"/>
    <property type="evidence" value="ECO:0007669"/>
    <property type="project" value="UniProtKB-UniRule"/>
</dbReference>
<evidence type="ECO:0000313" key="8">
    <source>
        <dbReference type="EMBL" id="MBN7797722.1"/>
    </source>
</evidence>
<dbReference type="RefSeq" id="WP_206561168.1">
    <property type="nucleotide sequence ID" value="NZ_JAFKCZ010000009.1"/>
</dbReference>
<dbReference type="GO" id="GO:0008932">
    <property type="term" value="F:lytic endotransglycosylase activity"/>
    <property type="evidence" value="ECO:0007669"/>
    <property type="project" value="UniProtKB-UniRule"/>
</dbReference>
<evidence type="ECO:0000256" key="3">
    <source>
        <dbReference type="ARBA" id="ARBA00022989"/>
    </source>
</evidence>
<comment type="similarity">
    <text evidence="7">Belongs to the transglycosylase MltG family.</text>
</comment>
<evidence type="ECO:0000256" key="7">
    <source>
        <dbReference type="HAMAP-Rule" id="MF_02065"/>
    </source>
</evidence>
<name>A0A939DHP6_9GAMM</name>
<comment type="function">
    <text evidence="7">Functions as a peptidoglycan terminase that cleaves nascent peptidoglycan strands endolytically to terminate their elongation.</text>
</comment>
<dbReference type="Gene3D" id="3.30.160.60">
    <property type="entry name" value="Classic Zinc Finger"/>
    <property type="match status" value="1"/>
</dbReference>
<dbReference type="PANTHER" id="PTHR30518:SF2">
    <property type="entry name" value="ENDOLYTIC MUREIN TRANSGLYCOSYLASE"/>
    <property type="match status" value="1"/>
</dbReference>
<gene>
    <name evidence="7 8" type="primary">mltG</name>
    <name evidence="8" type="ORF">JYP50_14015</name>
</gene>
<dbReference type="Pfam" id="PF02618">
    <property type="entry name" value="YceG"/>
    <property type="match status" value="1"/>
</dbReference>
<dbReference type="CDD" id="cd08010">
    <property type="entry name" value="MltG_like"/>
    <property type="match status" value="1"/>
</dbReference>
<dbReference type="GO" id="GO:0005886">
    <property type="term" value="C:plasma membrane"/>
    <property type="evidence" value="ECO:0007669"/>
    <property type="project" value="UniProtKB-UniRule"/>
</dbReference>
<dbReference type="EC" id="4.2.2.29" evidence="7"/>
<keyword evidence="4 7" id="KW-0472">Membrane</keyword>
<keyword evidence="3 7" id="KW-1133">Transmembrane helix</keyword>
<dbReference type="Gene3D" id="3.30.1490.480">
    <property type="entry name" value="Endolytic murein transglycosylase"/>
    <property type="match status" value="1"/>
</dbReference>
<evidence type="ECO:0000256" key="4">
    <source>
        <dbReference type="ARBA" id="ARBA00023136"/>
    </source>
</evidence>
<accession>A0A939DHP6</accession>
<evidence type="ECO:0000313" key="9">
    <source>
        <dbReference type="Proteomes" id="UP000664303"/>
    </source>
</evidence>
<keyword evidence="2 7" id="KW-0812">Transmembrane</keyword>
<keyword evidence="6 7" id="KW-0961">Cell wall biogenesis/degradation</keyword>
<keyword evidence="1 7" id="KW-1003">Cell membrane</keyword>
<comment type="caution">
    <text evidence="8">The sequence shown here is derived from an EMBL/GenBank/DDBJ whole genome shotgun (WGS) entry which is preliminary data.</text>
</comment>
<evidence type="ECO:0000256" key="6">
    <source>
        <dbReference type="ARBA" id="ARBA00023316"/>
    </source>
</evidence>
<feature type="site" description="Important for catalytic activity" evidence="7">
    <location>
        <position position="213"/>
    </location>
</feature>